<name>A0A0D2KQF7_9CHLO</name>
<dbReference type="Proteomes" id="UP000054498">
    <property type="component" value="Unassembled WGS sequence"/>
</dbReference>
<sequence length="492" mass="47162">MGNQGSALLLTLLVGAAALAAGDTPCRDMFGNPAPCMPGAEDAQQAFPSMAYAPAGSLGAPPFPGTPGPPAGFGAAAAAAGPGPIFPAAPGMSAFLAGPCGGKCQQGEFCDASAACRPDTCQDQHTYGCPDDREPLQAVACPPGFAECYSTSAFECFKGPGASRVSCRGRGGASSASSSSSGGGGGGGATDASASASAGGGGAAPAAPGGAADGPNAVQTSVGSTTRADTKSLGSASSQPVTTPALAALVGGANASAVVDSASQAQAPLPANLPAQRTTSAAGARGAPLFGLLGRSAWARPAWAAALMALPSFGSALGARASAGFGGFDGAAFFDEFEAMWDKWEDAMDQSMASPHPGADAFTRQPFGSGGFGGASGATASGGRAPRGGASASSYSSSGRGAGDVDDCAELQRSQCAGDGGRLKTVACPAGGSFTTCYESEGGGFKCYLGGGSKSVGCAVSGNGGGRGRAHARASSAAGGERQTVSASRRRA</sequence>
<feature type="compositionally biased region" description="Low complexity" evidence="1">
    <location>
        <begin position="168"/>
        <end position="180"/>
    </location>
</feature>
<keyword evidence="2" id="KW-0732">Signal</keyword>
<feature type="region of interest" description="Disordered" evidence="1">
    <location>
        <begin position="168"/>
        <end position="239"/>
    </location>
</feature>
<evidence type="ECO:0000313" key="3">
    <source>
        <dbReference type="EMBL" id="KIY97858.1"/>
    </source>
</evidence>
<dbReference type="EMBL" id="KK102399">
    <property type="protein sequence ID" value="KIY97858.1"/>
    <property type="molecule type" value="Genomic_DNA"/>
</dbReference>
<evidence type="ECO:0000313" key="4">
    <source>
        <dbReference type="Proteomes" id="UP000054498"/>
    </source>
</evidence>
<feature type="compositionally biased region" description="Low complexity" evidence="1">
    <location>
        <begin position="377"/>
        <end position="399"/>
    </location>
</feature>
<dbReference type="OrthoDB" id="10669251at2759"/>
<feature type="compositionally biased region" description="Polar residues" evidence="1">
    <location>
        <begin position="217"/>
        <end position="239"/>
    </location>
</feature>
<feature type="chain" id="PRO_5002245857" evidence="2">
    <location>
        <begin position="23"/>
        <end position="492"/>
    </location>
</feature>
<feature type="signal peptide" evidence="2">
    <location>
        <begin position="1"/>
        <end position="22"/>
    </location>
</feature>
<gene>
    <name evidence="3" type="ORF">MNEG_10105</name>
</gene>
<feature type="region of interest" description="Disordered" evidence="1">
    <location>
        <begin position="465"/>
        <end position="492"/>
    </location>
</feature>
<dbReference type="GeneID" id="25727234"/>
<dbReference type="KEGG" id="mng:MNEG_10105"/>
<organism evidence="3 4">
    <name type="scientific">Monoraphidium neglectum</name>
    <dbReference type="NCBI Taxonomy" id="145388"/>
    <lineage>
        <taxon>Eukaryota</taxon>
        <taxon>Viridiplantae</taxon>
        <taxon>Chlorophyta</taxon>
        <taxon>core chlorophytes</taxon>
        <taxon>Chlorophyceae</taxon>
        <taxon>CS clade</taxon>
        <taxon>Sphaeropleales</taxon>
        <taxon>Selenastraceae</taxon>
        <taxon>Monoraphidium</taxon>
    </lineage>
</organism>
<feature type="compositionally biased region" description="Low complexity" evidence="1">
    <location>
        <begin position="204"/>
        <end position="215"/>
    </location>
</feature>
<evidence type="ECO:0000256" key="2">
    <source>
        <dbReference type="SAM" id="SignalP"/>
    </source>
</evidence>
<dbReference type="AlphaFoldDB" id="A0A0D2KQF7"/>
<feature type="compositionally biased region" description="Polar residues" evidence="1">
    <location>
        <begin position="483"/>
        <end position="492"/>
    </location>
</feature>
<feature type="region of interest" description="Disordered" evidence="1">
    <location>
        <begin position="373"/>
        <end position="400"/>
    </location>
</feature>
<reference evidence="3 4" key="1">
    <citation type="journal article" date="2013" name="BMC Genomics">
        <title>Reconstruction of the lipid metabolism for the microalga Monoraphidium neglectum from its genome sequence reveals characteristics suitable for biofuel production.</title>
        <authorList>
            <person name="Bogen C."/>
            <person name="Al-Dilaimi A."/>
            <person name="Albersmeier A."/>
            <person name="Wichmann J."/>
            <person name="Grundmann M."/>
            <person name="Rupp O."/>
            <person name="Lauersen K.J."/>
            <person name="Blifernez-Klassen O."/>
            <person name="Kalinowski J."/>
            <person name="Goesmann A."/>
            <person name="Mussgnug J.H."/>
            <person name="Kruse O."/>
        </authorList>
    </citation>
    <scope>NUCLEOTIDE SEQUENCE [LARGE SCALE GENOMIC DNA]</scope>
    <source>
        <strain evidence="3 4">SAG 48.87</strain>
    </source>
</reference>
<protein>
    <submittedName>
        <fullName evidence="3">Uncharacterized protein</fullName>
    </submittedName>
</protein>
<keyword evidence="4" id="KW-1185">Reference proteome</keyword>
<dbReference type="RefSeq" id="XP_013896878.1">
    <property type="nucleotide sequence ID" value="XM_014041424.1"/>
</dbReference>
<evidence type="ECO:0000256" key="1">
    <source>
        <dbReference type="SAM" id="MobiDB-lite"/>
    </source>
</evidence>
<proteinExistence type="predicted"/>
<accession>A0A0D2KQF7</accession>